<evidence type="ECO:0000313" key="9">
    <source>
        <dbReference type="EMBL" id="HHS01460.1"/>
    </source>
</evidence>
<evidence type="ECO:0000256" key="2">
    <source>
        <dbReference type="ARBA" id="ARBA00022485"/>
    </source>
</evidence>
<accession>A0A7C5Z7Z5</accession>
<evidence type="ECO:0000259" key="8">
    <source>
        <dbReference type="Pfam" id="PF04104"/>
    </source>
</evidence>
<dbReference type="InterPro" id="IPR058560">
    <property type="entry name" value="DNA_primase_C"/>
</dbReference>
<proteinExistence type="predicted"/>
<evidence type="ECO:0000256" key="3">
    <source>
        <dbReference type="ARBA" id="ARBA00022515"/>
    </source>
</evidence>
<keyword evidence="3" id="KW-0639">Primosome</keyword>
<keyword evidence="7" id="KW-0411">Iron-sulfur</keyword>
<dbReference type="GO" id="GO:0046872">
    <property type="term" value="F:metal ion binding"/>
    <property type="evidence" value="ECO:0007669"/>
    <property type="project" value="UniProtKB-KW"/>
</dbReference>
<evidence type="ECO:0000256" key="1">
    <source>
        <dbReference type="ARBA" id="ARBA00001966"/>
    </source>
</evidence>
<dbReference type="Pfam" id="PF04104">
    <property type="entry name" value="DNA_primase_lrg"/>
    <property type="match status" value="1"/>
</dbReference>
<dbReference type="AlphaFoldDB" id="A0A7C5Z7Z5"/>
<organism evidence="9">
    <name type="scientific">Caldicellulosiruptor owensensis</name>
    <dbReference type="NCBI Taxonomy" id="55205"/>
    <lineage>
        <taxon>Bacteria</taxon>
        <taxon>Bacillati</taxon>
        <taxon>Bacillota</taxon>
        <taxon>Bacillota incertae sedis</taxon>
        <taxon>Caldicellulosiruptorales</taxon>
        <taxon>Caldicellulosiruptoraceae</taxon>
        <taxon>Caldicellulosiruptor</taxon>
    </lineage>
</organism>
<feature type="domain" description="DNA primase large subunit C-terminal" evidence="8">
    <location>
        <begin position="51"/>
        <end position="141"/>
    </location>
</feature>
<dbReference type="GO" id="GO:0051539">
    <property type="term" value="F:4 iron, 4 sulfur cluster binding"/>
    <property type="evidence" value="ECO:0007669"/>
    <property type="project" value="UniProtKB-KW"/>
</dbReference>
<dbReference type="GO" id="GO:1990077">
    <property type="term" value="C:primosome complex"/>
    <property type="evidence" value="ECO:0007669"/>
    <property type="project" value="UniProtKB-KW"/>
</dbReference>
<comment type="caution">
    <text evidence="9">The sequence shown here is derived from an EMBL/GenBank/DDBJ whole genome shotgun (WGS) entry which is preliminary data.</text>
</comment>
<evidence type="ECO:0000256" key="4">
    <source>
        <dbReference type="ARBA" id="ARBA00022705"/>
    </source>
</evidence>
<gene>
    <name evidence="9" type="ORF">ENL71_02855</name>
</gene>
<evidence type="ECO:0000256" key="7">
    <source>
        <dbReference type="ARBA" id="ARBA00023014"/>
    </source>
</evidence>
<sequence length="154" mass="17823">MILEAIKSTISSKMNVEVPNEIKEEIEEVASEINKKLENYQKIRWKPGGEANTSTPPCMEKIIEKMLAGENIPHISRWVIGIYLIKSGKSIEEIISLFSNLPNFNEKRTRYHLEYIKKKNYSVPSCANMESYGICVSNCNIKNPMHYKKKQKRN</sequence>
<keyword evidence="4" id="KW-0235">DNA replication</keyword>
<name>A0A7C5Z7Z5_9FIRM</name>
<keyword evidence="6" id="KW-0408">Iron</keyword>
<keyword evidence="5" id="KW-0479">Metal-binding</keyword>
<evidence type="ECO:0000256" key="5">
    <source>
        <dbReference type="ARBA" id="ARBA00022723"/>
    </source>
</evidence>
<dbReference type="GO" id="GO:0006269">
    <property type="term" value="P:DNA replication, synthesis of primer"/>
    <property type="evidence" value="ECO:0007669"/>
    <property type="project" value="UniProtKB-KW"/>
</dbReference>
<comment type="cofactor">
    <cofactor evidence="1">
        <name>[4Fe-4S] cluster</name>
        <dbReference type="ChEBI" id="CHEBI:49883"/>
    </cofactor>
</comment>
<dbReference type="EMBL" id="DRUZ01000037">
    <property type="protein sequence ID" value="HHS01460.1"/>
    <property type="molecule type" value="Genomic_DNA"/>
</dbReference>
<reference evidence="9" key="1">
    <citation type="journal article" date="2020" name="mSystems">
        <title>Genome- and Community-Level Interaction Insights into Carbon Utilization and Element Cycling Functions of Hydrothermarchaeota in Hydrothermal Sediment.</title>
        <authorList>
            <person name="Zhou Z."/>
            <person name="Liu Y."/>
            <person name="Xu W."/>
            <person name="Pan J."/>
            <person name="Luo Z.H."/>
            <person name="Li M."/>
        </authorList>
    </citation>
    <scope>NUCLEOTIDE SEQUENCE [LARGE SCALE GENOMIC DNA]</scope>
    <source>
        <strain evidence="9">SpSt-102</strain>
    </source>
</reference>
<protein>
    <recommendedName>
        <fullName evidence="8">DNA primase large subunit C-terminal domain-containing protein</fullName>
    </recommendedName>
</protein>
<evidence type="ECO:0000256" key="6">
    <source>
        <dbReference type="ARBA" id="ARBA00023004"/>
    </source>
</evidence>
<keyword evidence="2" id="KW-0004">4Fe-4S</keyword>